<dbReference type="OrthoDB" id="10049211at2759"/>
<comment type="caution">
    <text evidence="2">The sequence shown here is derived from an EMBL/GenBank/DDBJ whole genome shotgun (WGS) entry which is preliminary data.</text>
</comment>
<evidence type="ECO:0000256" key="1">
    <source>
        <dbReference type="SAM" id="MobiDB-lite"/>
    </source>
</evidence>
<dbReference type="AlphaFoldDB" id="A0A9P0LL12"/>
<feature type="region of interest" description="Disordered" evidence="1">
    <location>
        <begin position="1"/>
        <end position="39"/>
    </location>
</feature>
<dbReference type="Proteomes" id="UP001152888">
    <property type="component" value="Unassembled WGS sequence"/>
</dbReference>
<protein>
    <submittedName>
        <fullName evidence="2">Uncharacterized protein</fullName>
    </submittedName>
</protein>
<proteinExistence type="predicted"/>
<evidence type="ECO:0000313" key="3">
    <source>
        <dbReference type="Proteomes" id="UP001152888"/>
    </source>
</evidence>
<evidence type="ECO:0000313" key="2">
    <source>
        <dbReference type="EMBL" id="CAH1994362.1"/>
    </source>
</evidence>
<name>A0A9P0LL12_ACAOB</name>
<dbReference type="EMBL" id="CAKOFQ010007198">
    <property type="protein sequence ID" value="CAH1994362.1"/>
    <property type="molecule type" value="Genomic_DNA"/>
</dbReference>
<keyword evidence="3" id="KW-1185">Reference proteome</keyword>
<reference evidence="2" key="1">
    <citation type="submission" date="2022-03" db="EMBL/GenBank/DDBJ databases">
        <authorList>
            <person name="Sayadi A."/>
        </authorList>
    </citation>
    <scope>NUCLEOTIDE SEQUENCE</scope>
</reference>
<organism evidence="2 3">
    <name type="scientific">Acanthoscelides obtectus</name>
    <name type="common">Bean weevil</name>
    <name type="synonym">Bruchus obtectus</name>
    <dbReference type="NCBI Taxonomy" id="200917"/>
    <lineage>
        <taxon>Eukaryota</taxon>
        <taxon>Metazoa</taxon>
        <taxon>Ecdysozoa</taxon>
        <taxon>Arthropoda</taxon>
        <taxon>Hexapoda</taxon>
        <taxon>Insecta</taxon>
        <taxon>Pterygota</taxon>
        <taxon>Neoptera</taxon>
        <taxon>Endopterygota</taxon>
        <taxon>Coleoptera</taxon>
        <taxon>Polyphaga</taxon>
        <taxon>Cucujiformia</taxon>
        <taxon>Chrysomeloidea</taxon>
        <taxon>Chrysomelidae</taxon>
        <taxon>Bruchinae</taxon>
        <taxon>Bruchini</taxon>
        <taxon>Acanthoscelides</taxon>
    </lineage>
</organism>
<accession>A0A9P0LL12</accession>
<gene>
    <name evidence="2" type="ORF">ACAOBT_LOCUS22081</name>
</gene>
<sequence length="73" mass="8246">MSDDSTLDGKKTGTVNSYMPTNTTTTTCSERTETDDGVGSDQKIEAYVDFSDFYRNYEERKRKGTLPEGLENF</sequence>